<feature type="transmembrane region" description="Helical" evidence="14">
    <location>
        <begin position="202"/>
        <end position="222"/>
    </location>
</feature>
<keyword evidence="6" id="KW-0808">Transferase</keyword>
<evidence type="ECO:0000259" key="16">
    <source>
        <dbReference type="Pfam" id="PF13632"/>
    </source>
</evidence>
<comment type="subcellular location">
    <subcellularLocation>
        <location evidence="2">Membrane</location>
        <topology evidence="2">Multi-pass membrane protein</topology>
    </subcellularLocation>
</comment>
<dbReference type="InterPro" id="IPR012341">
    <property type="entry name" value="6hp_glycosidase-like_sf"/>
</dbReference>
<dbReference type="Proteomes" id="UP000247498">
    <property type="component" value="Unassembled WGS sequence"/>
</dbReference>
<feature type="transmembrane region" description="Helical" evidence="14">
    <location>
        <begin position="234"/>
        <end position="259"/>
    </location>
</feature>
<dbReference type="PANTHER" id="PTHR43867:SF2">
    <property type="entry name" value="CELLULOSE SYNTHASE CATALYTIC SUBUNIT A [UDP-FORMING]"/>
    <property type="match status" value="1"/>
</dbReference>
<dbReference type="OrthoDB" id="2017386at2759"/>
<keyword evidence="10 14" id="KW-0472">Membrane</keyword>
<dbReference type="InterPro" id="IPR008928">
    <property type="entry name" value="6-hairpin_glycosidase_sf"/>
</dbReference>
<dbReference type="Gene3D" id="1.50.10.10">
    <property type="match status" value="1"/>
</dbReference>
<evidence type="ECO:0000256" key="2">
    <source>
        <dbReference type="ARBA" id="ARBA00004141"/>
    </source>
</evidence>
<keyword evidence="5" id="KW-0328">Glycosyltransferase</keyword>
<evidence type="ECO:0000313" key="18">
    <source>
        <dbReference type="Proteomes" id="UP000247498"/>
    </source>
</evidence>
<keyword evidence="9" id="KW-0136">Cellulose degradation</keyword>
<feature type="transmembrane region" description="Helical" evidence="14">
    <location>
        <begin position="759"/>
        <end position="781"/>
    </location>
</feature>
<dbReference type="GO" id="GO:0016020">
    <property type="term" value="C:membrane"/>
    <property type="evidence" value="ECO:0007669"/>
    <property type="project" value="UniProtKB-SubCell"/>
</dbReference>
<keyword evidence="11" id="KW-0119">Carbohydrate metabolism</keyword>
<feature type="compositionally biased region" description="Low complexity" evidence="13">
    <location>
        <begin position="56"/>
        <end position="70"/>
    </location>
</feature>
<feature type="transmembrane region" description="Helical" evidence="14">
    <location>
        <begin position="622"/>
        <end position="646"/>
    </location>
</feature>
<accession>A0A2V0NZU7</accession>
<keyword evidence="12" id="KW-0624">Polysaccharide degradation</keyword>
<dbReference type="Pfam" id="PF13632">
    <property type="entry name" value="Glyco_trans_2_3"/>
    <property type="match status" value="1"/>
</dbReference>
<feature type="transmembrane region" description="Helical" evidence="14">
    <location>
        <begin position="537"/>
        <end position="558"/>
    </location>
</feature>
<evidence type="ECO:0000256" key="9">
    <source>
        <dbReference type="ARBA" id="ARBA00023001"/>
    </source>
</evidence>
<feature type="compositionally biased region" description="Gly residues" evidence="13">
    <location>
        <begin position="120"/>
        <end position="135"/>
    </location>
</feature>
<evidence type="ECO:0000313" key="17">
    <source>
        <dbReference type="EMBL" id="GBF91110.1"/>
    </source>
</evidence>
<feature type="transmembrane region" description="Helical" evidence="14">
    <location>
        <begin position="692"/>
        <end position="714"/>
    </location>
</feature>
<evidence type="ECO:0000256" key="14">
    <source>
        <dbReference type="SAM" id="Phobius"/>
    </source>
</evidence>
<gene>
    <name evidence="17" type="ORF">Rsub_04779</name>
</gene>
<organism evidence="17 18">
    <name type="scientific">Raphidocelis subcapitata</name>
    <dbReference type="NCBI Taxonomy" id="307507"/>
    <lineage>
        <taxon>Eukaryota</taxon>
        <taxon>Viridiplantae</taxon>
        <taxon>Chlorophyta</taxon>
        <taxon>core chlorophytes</taxon>
        <taxon>Chlorophyceae</taxon>
        <taxon>CS clade</taxon>
        <taxon>Sphaeropleales</taxon>
        <taxon>Selenastraceae</taxon>
        <taxon>Raphidocelis</taxon>
    </lineage>
</organism>
<feature type="transmembrane region" description="Helical" evidence="14">
    <location>
        <begin position="726"/>
        <end position="747"/>
    </location>
</feature>
<evidence type="ECO:0000259" key="15">
    <source>
        <dbReference type="Pfam" id="PF00759"/>
    </source>
</evidence>
<dbReference type="InParanoid" id="A0A2V0NZU7"/>
<keyword evidence="18" id="KW-1185">Reference proteome</keyword>
<sequence>MAGGTSPNLKPIATRARDAEMGGRGPSPAPSSQATSKGRGGGGAGAGGGGGGGGEAASDSPGMASDSSSPWRRFFRGGSRYPNSDADSFGNSPRNLMGFSPKASSASQSHMSTPTKRKYGAGGGGGGSGSQGSGRDYGSGQITAYGNAGNRAAGAMMMSLAEELLTKKGLSLKDLAEDQEEYAETGDKVAIPKEKRPVSKHWNWVGLAIFLFYFGSLIYYIYIRATKTLNMGYLGYGIVVLLIEVISSTATMGYAVLLIKYSKSRRTKGLPIAKKGQQPDLDNLAFHVRVLVPCYKESVDLVRLTVLGAVKAPLPRNTLRTVYLCDDGKDPAKEAMVRELNAEFGCLEYVANRKRDPNGETNGKSNNLNHCLRNTIYKDYFPINQNGPKIPKHEVMVVFDADMVAKPNFFTKILEVMLDDDIALCLTPQGFNNVDAQSDIFNNLNLSFWEYMLPGTDALGYIACTGTNFCLRCAPLADCGFFPTWTITEDYALGMILKAKHYKAGYLNEYLAIGEAPEEIRNIFRQRSRWCKGQMQVLFSRSCPLFDTGLTIGMRLLYTSVTWSYITNTFAVPCAVFVPFIALVFGIYPLVLNRDFALAATLYFSASTLVTSYCTNRKHIKPLWFCIVSCHLLWFTFTKALLNVLLKKITKKKVVFKSTKKKGEEDGRSGKPTRKWFKPPANVGDMEGTLDAWVLVASFLFSFITAVVGLFQIIDKPFTAQGDFKFYLMLSVFWAVYNMIPPSLFLFYCYQKGHLFEDFCSFCLTLSYLVAIAGILCTWLVPDDYNMSQVLNVSLQFFEAQRSGKVPRISNTPWRGNSGLWDSVLLPNGKNYSLLGGWYDDGGMLKLSYTTAFTTSMLAWAYWEFKHGYKVGGNTEFGANTIRWGADYLMKASVTNITANGAAMQPIVVAQVGDMTKDRAYWGSPEKYMGARPATYLSAARPGGDAVAMISAALASAAVAIQEESLQVADVYLQKAISLYTLAQRWRGYYAKYVESGKAYPSVSMYDDMAYAAIWIYWATGDENYLNDALVLYDQTVSSEGHVNPNPYMFNYENVVPALDLLLAKALKGTPEQKFFKDNVAAFVKTWMNTKSTTGDIYYTKKNLAKAYPYGTLQHTANAAFYVLSAAKDILESKFMLYACWSRNQIGYMLGDAGRSYVTGYGAVSPQKTPHKAASCPPPDVADCTWESAYYTTDPNYNPLRGGLVGGPDDDDAWSDDRDMNNPANTANLLNTAGFSAAVSGLVNFDINMAKCQQGNGFIQTMALKVKGTPDAAGQRWWEGV</sequence>
<dbReference type="GO" id="GO:0016757">
    <property type="term" value="F:glycosyltransferase activity"/>
    <property type="evidence" value="ECO:0007669"/>
    <property type="project" value="UniProtKB-KW"/>
</dbReference>
<dbReference type="InterPro" id="IPR029044">
    <property type="entry name" value="Nucleotide-diphossugar_trans"/>
</dbReference>
<reference evidence="17 18" key="1">
    <citation type="journal article" date="2018" name="Sci. Rep.">
        <title>Raphidocelis subcapitata (=Pseudokirchneriella subcapitata) provides an insight into genome evolution and environmental adaptations in the Sphaeropleales.</title>
        <authorList>
            <person name="Suzuki S."/>
            <person name="Yamaguchi H."/>
            <person name="Nakajima N."/>
            <person name="Kawachi M."/>
        </authorList>
    </citation>
    <scope>NUCLEOTIDE SEQUENCE [LARGE SCALE GENOMIC DNA]</scope>
    <source>
        <strain evidence="17 18">NIES-35</strain>
    </source>
</reference>
<evidence type="ECO:0000256" key="6">
    <source>
        <dbReference type="ARBA" id="ARBA00022679"/>
    </source>
</evidence>
<evidence type="ECO:0000256" key="1">
    <source>
        <dbReference type="ARBA" id="ARBA00000966"/>
    </source>
</evidence>
<feature type="region of interest" description="Disordered" evidence="13">
    <location>
        <begin position="1"/>
        <end position="135"/>
    </location>
</feature>
<dbReference type="Pfam" id="PF00759">
    <property type="entry name" value="Glyco_hydro_9"/>
    <property type="match status" value="1"/>
</dbReference>
<evidence type="ECO:0000256" key="12">
    <source>
        <dbReference type="ARBA" id="ARBA00023326"/>
    </source>
</evidence>
<dbReference type="InterPro" id="IPR050321">
    <property type="entry name" value="Glycosyltr_2/OpgH_subfam"/>
</dbReference>
<name>A0A2V0NZU7_9CHLO</name>
<evidence type="ECO:0000256" key="5">
    <source>
        <dbReference type="ARBA" id="ARBA00022676"/>
    </source>
</evidence>
<evidence type="ECO:0000256" key="7">
    <source>
        <dbReference type="ARBA" id="ARBA00022692"/>
    </source>
</evidence>
<feature type="compositionally biased region" description="Polar residues" evidence="13">
    <location>
        <begin position="81"/>
        <end position="94"/>
    </location>
</feature>
<evidence type="ECO:0000256" key="8">
    <source>
        <dbReference type="ARBA" id="ARBA00022989"/>
    </source>
</evidence>
<evidence type="ECO:0000256" key="11">
    <source>
        <dbReference type="ARBA" id="ARBA00023277"/>
    </source>
</evidence>
<dbReference type="STRING" id="307507.A0A2V0NZU7"/>
<dbReference type="SUPFAM" id="SSF48208">
    <property type="entry name" value="Six-hairpin glycosidases"/>
    <property type="match status" value="1"/>
</dbReference>
<evidence type="ECO:0000256" key="4">
    <source>
        <dbReference type="ARBA" id="ARBA00012601"/>
    </source>
</evidence>
<dbReference type="InterPro" id="IPR001701">
    <property type="entry name" value="Glyco_hydro_9"/>
</dbReference>
<comment type="caution">
    <text evidence="17">The sequence shown here is derived from an EMBL/GenBank/DDBJ whole genome shotgun (WGS) entry which is preliminary data.</text>
</comment>
<keyword evidence="17" id="KW-0378">Hydrolase</keyword>
<evidence type="ECO:0000256" key="10">
    <source>
        <dbReference type="ARBA" id="ARBA00023136"/>
    </source>
</evidence>
<feature type="compositionally biased region" description="Polar residues" evidence="13">
    <location>
        <begin position="102"/>
        <end position="114"/>
    </location>
</feature>
<dbReference type="SUPFAM" id="SSF53448">
    <property type="entry name" value="Nucleotide-diphospho-sugar transferases"/>
    <property type="match status" value="1"/>
</dbReference>
<comment type="similarity">
    <text evidence="3">Belongs to the glycosyl hydrolase 9 (cellulase E) family.</text>
</comment>
<dbReference type="GO" id="GO:0030245">
    <property type="term" value="P:cellulose catabolic process"/>
    <property type="evidence" value="ECO:0007669"/>
    <property type="project" value="UniProtKB-KW"/>
</dbReference>
<dbReference type="InterPro" id="IPR001173">
    <property type="entry name" value="Glyco_trans_2-like"/>
</dbReference>
<dbReference type="Gene3D" id="3.90.550.10">
    <property type="entry name" value="Spore Coat Polysaccharide Biosynthesis Protein SpsA, Chain A"/>
    <property type="match status" value="1"/>
</dbReference>
<dbReference type="GO" id="GO:0008810">
    <property type="term" value="F:cellulase activity"/>
    <property type="evidence" value="ECO:0007669"/>
    <property type="project" value="UniProtKB-EC"/>
</dbReference>
<keyword evidence="17" id="KW-0326">Glycosidase</keyword>
<dbReference type="EMBL" id="BDRX01000022">
    <property type="protein sequence ID" value="GBF91110.1"/>
    <property type="molecule type" value="Genomic_DNA"/>
</dbReference>
<dbReference type="PANTHER" id="PTHR43867">
    <property type="entry name" value="CELLULOSE SYNTHASE CATALYTIC SUBUNIT A [UDP-FORMING]"/>
    <property type="match status" value="1"/>
</dbReference>
<proteinExistence type="inferred from homology"/>
<feature type="compositionally biased region" description="Gly residues" evidence="13">
    <location>
        <begin position="38"/>
        <end position="55"/>
    </location>
</feature>
<feature type="domain" description="Glycoside hydrolase family 9" evidence="15">
    <location>
        <begin position="789"/>
        <end position="1220"/>
    </location>
</feature>
<dbReference type="EC" id="3.2.1.4" evidence="4"/>
<feature type="domain" description="Glycosyltransferase 2-like" evidence="16">
    <location>
        <begin position="397"/>
        <end position="587"/>
    </location>
</feature>
<evidence type="ECO:0000256" key="3">
    <source>
        <dbReference type="ARBA" id="ARBA00007072"/>
    </source>
</evidence>
<feature type="transmembrane region" description="Helical" evidence="14">
    <location>
        <begin position="570"/>
        <end position="591"/>
    </location>
</feature>
<comment type="catalytic activity">
    <reaction evidence="1">
        <text>Endohydrolysis of (1-&gt;4)-beta-D-glucosidic linkages in cellulose, lichenin and cereal beta-D-glucans.</text>
        <dbReference type="EC" id="3.2.1.4"/>
    </reaction>
</comment>
<feature type="transmembrane region" description="Helical" evidence="14">
    <location>
        <begin position="596"/>
        <end position="616"/>
    </location>
</feature>
<keyword evidence="8 14" id="KW-1133">Transmembrane helix</keyword>
<keyword evidence="7 14" id="KW-0812">Transmembrane</keyword>
<evidence type="ECO:0000256" key="13">
    <source>
        <dbReference type="SAM" id="MobiDB-lite"/>
    </source>
</evidence>
<protein>
    <recommendedName>
        <fullName evidence="4">cellulase</fullName>
        <ecNumber evidence="4">3.2.1.4</ecNumber>
    </recommendedName>
</protein>